<keyword evidence="3" id="KW-1185">Reference proteome</keyword>
<accession>A0A6A4VLY2</accession>
<reference evidence="2 3" key="1">
    <citation type="submission" date="2019-07" db="EMBL/GenBank/DDBJ databases">
        <title>Draft genome assembly of a fouling barnacle, Amphibalanus amphitrite (Darwin, 1854): The first reference genome for Thecostraca.</title>
        <authorList>
            <person name="Kim W."/>
        </authorList>
    </citation>
    <scope>NUCLEOTIDE SEQUENCE [LARGE SCALE GENOMIC DNA]</scope>
    <source>
        <strain evidence="2">SNU_AA5</strain>
        <tissue evidence="2">Soma without cirri and trophi</tissue>
    </source>
</reference>
<sequence>MFEAVKFSQCPKNFRGRKSAIRRRERAAQLQEEEALLPGEAHPERVLQASIRLDGPDHPLFSHHGEYTETSRYWALALAQILDLAQLPADMDWRSIVLDSASLARIMDVVSATLKRQPQNGAKFRKALTHFCTRVKEGAWRLRCKSVVSAFTEFNDGLLGPIEAPSQRILFIVLSNLSGYRTGAIVGTTLAEWQTAEMSEDGQAFSWFTMANKTLGTYGAALVVVTKTIQEALTYFVQHLRHLIVTELPKNADSQRLLVAARTSTVVLDRALKAAADAVGGVAPDLVARFKNSMNRAFHNDREMREAGALTQSAETASEVRNHSAHTAARDYSAHGRRQRIISYSKEFRQVVMGEAAETARGPAEPLPEDGQCAGTARPSSDCASSPPLASLLVESLRLATPELTAQPRPSWAALAAPPSVPSAPGPANRTWEDTSEPEPGPSWAGETAPSSPPAAPVPAAARAVRAAEEPLRLPDGPVVDVEEATGIRVVEAVQPHYRRMRRTQFGLDEKEPYRPPTKGASAASKFARWSPAELAILWWHHSVQSTLVSSAGLPFGSAKALVLALREAFGFRRSVQQLQRKRERLGLPQLKF</sequence>
<dbReference type="AlphaFoldDB" id="A0A6A4VLY2"/>
<protein>
    <submittedName>
        <fullName evidence="2">Uncharacterized protein</fullName>
    </submittedName>
</protein>
<evidence type="ECO:0000256" key="1">
    <source>
        <dbReference type="SAM" id="MobiDB-lite"/>
    </source>
</evidence>
<feature type="region of interest" description="Disordered" evidence="1">
    <location>
        <begin position="414"/>
        <end position="460"/>
    </location>
</feature>
<evidence type="ECO:0000313" key="3">
    <source>
        <dbReference type="Proteomes" id="UP000440578"/>
    </source>
</evidence>
<comment type="caution">
    <text evidence="2">The sequence shown here is derived from an EMBL/GenBank/DDBJ whole genome shotgun (WGS) entry which is preliminary data.</text>
</comment>
<name>A0A6A4VLY2_AMPAM</name>
<dbReference type="EMBL" id="VIIS01001866">
    <property type="protein sequence ID" value="KAF0291602.1"/>
    <property type="molecule type" value="Genomic_DNA"/>
</dbReference>
<dbReference type="Proteomes" id="UP000440578">
    <property type="component" value="Unassembled WGS sequence"/>
</dbReference>
<organism evidence="2 3">
    <name type="scientific">Amphibalanus amphitrite</name>
    <name type="common">Striped barnacle</name>
    <name type="synonym">Balanus amphitrite</name>
    <dbReference type="NCBI Taxonomy" id="1232801"/>
    <lineage>
        <taxon>Eukaryota</taxon>
        <taxon>Metazoa</taxon>
        <taxon>Ecdysozoa</taxon>
        <taxon>Arthropoda</taxon>
        <taxon>Crustacea</taxon>
        <taxon>Multicrustacea</taxon>
        <taxon>Cirripedia</taxon>
        <taxon>Thoracica</taxon>
        <taxon>Thoracicalcarea</taxon>
        <taxon>Balanomorpha</taxon>
        <taxon>Balanoidea</taxon>
        <taxon>Balanidae</taxon>
        <taxon>Amphibalaninae</taxon>
        <taxon>Amphibalanus</taxon>
    </lineage>
</organism>
<feature type="region of interest" description="Disordered" evidence="1">
    <location>
        <begin position="355"/>
        <end position="386"/>
    </location>
</feature>
<proteinExistence type="predicted"/>
<gene>
    <name evidence="2" type="ORF">FJT64_010297</name>
</gene>
<evidence type="ECO:0000313" key="2">
    <source>
        <dbReference type="EMBL" id="KAF0291602.1"/>
    </source>
</evidence>